<protein>
    <submittedName>
        <fullName evidence="1">Uncharacterized protein</fullName>
    </submittedName>
</protein>
<name>A0A110B0R4_9SPHI</name>
<gene>
    <name evidence="1" type="ORF">MgSA37_00634</name>
</gene>
<dbReference type="Pfam" id="PF13163">
    <property type="entry name" value="DUF3999"/>
    <property type="match status" value="1"/>
</dbReference>
<keyword evidence="2" id="KW-1185">Reference proteome</keyword>
<organism evidence="1 2">
    <name type="scientific">Mucilaginibacter gotjawali</name>
    <dbReference type="NCBI Taxonomy" id="1550579"/>
    <lineage>
        <taxon>Bacteria</taxon>
        <taxon>Pseudomonadati</taxon>
        <taxon>Bacteroidota</taxon>
        <taxon>Sphingobacteriia</taxon>
        <taxon>Sphingobacteriales</taxon>
        <taxon>Sphingobacteriaceae</taxon>
        <taxon>Mucilaginibacter</taxon>
    </lineage>
</organism>
<reference evidence="1 2" key="1">
    <citation type="submission" date="2015-12" db="EMBL/GenBank/DDBJ databases">
        <title>Genome sequence of Mucilaginibacter gotjawali.</title>
        <authorList>
            <person name="Lee J.S."/>
            <person name="Lee K.C."/>
            <person name="Kim K.K."/>
            <person name="Lee B.W."/>
        </authorList>
    </citation>
    <scope>NUCLEOTIDE SEQUENCE [LARGE SCALE GENOMIC DNA]</scope>
    <source>
        <strain evidence="1 2">SA3-7</strain>
    </source>
</reference>
<proteinExistence type="predicted"/>
<dbReference type="RefSeq" id="WP_096349797.1">
    <property type="nucleotide sequence ID" value="NZ_AP017313.1"/>
</dbReference>
<evidence type="ECO:0000313" key="2">
    <source>
        <dbReference type="Proteomes" id="UP000218263"/>
    </source>
</evidence>
<sequence>MRRSQKNKAGLFLAGMFCALFSASAQNTFKYAATIPKTDSAGFYKISLQPALVAKSNADLSDIRLVNQKGYFVPYIMADNLPQPANEKFMVFPGVGVASKTDTGTSYVIENRESLPVNMLWVKLRNTAVKRNVNISGSDDLQRWFAIEEDVPLQQAGLNSRGAYLQSLSFPASNYRYLKLLVNDKNKAPLKFLEAGIYTEQSVSKSYFEVPDARVSQKDSNKVTYIDIRLNDNYLVNKIELTITAPKYYRRDVAIYQMDKQDRIPVSNAELFPGKSNSLLFAAKGNELELQIDNGDNLPLSIKNIRVFQADQFIVSYLDAGQSYKILTGDKKAPAPDYDLKFFIDSIHQRIPEISHTAVIKNTTYQIHTTIIKKDNGMIIWIAIIAALLLLILLTWKMVTEVNNKTGKA</sequence>
<dbReference type="AlphaFoldDB" id="A0A110B0R4"/>
<dbReference type="Proteomes" id="UP000218263">
    <property type="component" value="Chromosome"/>
</dbReference>
<dbReference type="InterPro" id="IPR025060">
    <property type="entry name" value="DUF3999"/>
</dbReference>
<evidence type="ECO:0000313" key="1">
    <source>
        <dbReference type="EMBL" id="BAU52473.1"/>
    </source>
</evidence>
<dbReference type="OrthoDB" id="994644at2"/>
<accession>A0A110B0R4</accession>
<dbReference type="KEGG" id="mgot:MgSA37_00634"/>
<dbReference type="EMBL" id="AP017313">
    <property type="protein sequence ID" value="BAU52473.1"/>
    <property type="molecule type" value="Genomic_DNA"/>
</dbReference>